<accession>D8LJN6</accession>
<dbReference type="EMBL" id="FN648442">
    <property type="protein sequence ID" value="CBN77063.1"/>
    <property type="molecule type" value="Genomic_DNA"/>
</dbReference>
<feature type="region of interest" description="Disordered" evidence="2">
    <location>
        <begin position="354"/>
        <end position="473"/>
    </location>
</feature>
<dbReference type="InParanoid" id="D8LJN6"/>
<dbReference type="Proteomes" id="UP000002630">
    <property type="component" value="Linkage Group LG12"/>
</dbReference>
<proteinExistence type="predicted"/>
<sequence>MVMVPGLFQTLDTLEKAVLPLVNAHPGLTALLVAPPGLPNTHWPTAICLDGELSAMCVSTLLEHLLEGDELLPTIDKDKNDNGTSPKVKPERHPDGHPSDPQPEMTPAPMAATPDPSTAEPVETMAAAGMQQSDIDASPPCPSPPKSPRSSPPAREAFPVIFVGFGFGAHSLLHLAAGPLRTRSQPPRRQPRDNCGGGCSDVDDFGGCFSVESGFHGDNDDSGIGDHEQQRDGGNGGGGGTASDGRLASVLYHKGLRVGGLVLVNGFFALDEQSTQVIGNLRQAFCDQSDGLARTEAIASLLFSENYQTGRVAASTAASSSIVNSYPFLETREAFCLDAPVSAYPRPQNQLGFTSRTAGLLPDGTTFNDMQQRHPARFPSDKAHQQAEVSLESVLREMDENGQERKQRLLRRHQRQQKQASQSDSALPSADEGFNVAGEQEEEEEFESKLGEECDDGQWPSPQHGRTTSSSSSEGLDAGFNYFAQRLALAASVSILDGLILNGRGSDGSWSGSVSSGHTGVSGGTGSGRVIDEVKRTGLPLLMVQGTEDALIGSPLALVLKQELLSDEAVDAEAGSVLECLMPTPPGISPGGRVHGEQTVTPTSSVGGAEDAKGNTSADGDGGNEDRSRGSDVAEQGRGGHGLLRAHTCWVKAGHDVLHERGPFLRALLNKTSAATSVLMGRAPKLVDFFDLEDEGSRREFQEARDYLEEWREFSIDRAIVTAGLGATGERLAALDLPLVARYTFQTMKECWRCRALVVEVTRLDLGMRKRQAHTREQLALSIRTVNNMVRTLRKSNSSSNNQHRDTTNSGDNAAAAGAATAENNGNQQDLLHLEPLDQQALKAEIAAAEGSRATNYAACRKLRRTGAVFAARRERLESTLAFLTGRVRGSLLSLERIMGQLRKHLALARVQERVFHEEVVKGERMGLKARRRLEVVREQLSTLGVHPHKWTDSDAWQPGYMQRHETAELVKMLEAEGRTLQTAADEACEQSERARELHENIFQQESTLVSTMQGVGALFSLLNTALEDENFVRDAETVVEAQTALEQEVLGLGSGKAGRIGKRNQRGKGLLSAETRVRATPHRNRTPDEKRWVALDAVVNPQLYHHVTLAEAEEMRWDALYYTRLDREDILRVLSLPPQVQLALPFLHTPDEVAAHELLARYSLGISADHFAQQDKTSQDACENPNTASASSSMTAAAEAAGDDKTAPGSATAKGAGTSRPGWRDDILARATQRVLVCMWRAAEAELASPEDRDDEEAIWCVLDRKLRPQLYRDSDESAADRAEELHCEADAREDARHTWLTTPKGTSPRNPAAAQNLSNVGGSRHKIEIVVEQQRTAEGVAALRRVSEDREMLVHGVADSFSEEYLKALAASVSVGGLPEVGVLETGREPEGDRGLKATPGGQNGEPGATAVTRDTGDDEARMDAARPRESSQAAGDDGDRNEKEGEQQERRSRSRRLVETVQRVLPRFLVAEEETPLGRDMTRSLAMLQEVALRLGRGQRDIFSGLNPQTALAALRSPPPSTAGKPASNPRTEENGSRSGIIAAEGGGESGMPREEAPCIGRDEGSVCGAAEGTPGNTRDGTEGGRSATSKPDRTVDRVDPRQQRLADEAKSMSDSGHCYDSCNYSAMSDTPRKLEKVFGSWEEIHPAALGVHSQEKAFRTGDGEGMHPASFRRDSTSDGDSIGSTRSSVLTAPGFTPFYDVRHHHDNILSASLDPLDILTGEGHPGAAPERLSYEASGGNNLIAAGMDRVGDFDPGEVVVGIAVTVVFQGNFETDGYRLGRLAAGLYRMPPAFGQGQAEDGAELPQPVGFAPYSLQSLNTPESIGRVMIFHQPRVHPVRAGRFQVVIGAASRVKYSLSVVAATAIDAFAAFDESMKEAKRMQKRLPSLMEEIEVLKDVSKLSRWKQRIVRELLEEAREEAVRCDVEVNEVKREIQEEEKDQKLDDDGRRALLAEARQLNAELVRWKFA</sequence>
<feature type="compositionally biased region" description="Basic and acidic residues" evidence="2">
    <location>
        <begin position="394"/>
        <end position="407"/>
    </location>
</feature>
<feature type="compositionally biased region" description="Basic and acidic residues" evidence="2">
    <location>
        <begin position="216"/>
        <end position="231"/>
    </location>
</feature>
<evidence type="ECO:0000313" key="3">
    <source>
        <dbReference type="EMBL" id="CBN77063.1"/>
    </source>
</evidence>
<evidence type="ECO:0000256" key="2">
    <source>
        <dbReference type="SAM" id="MobiDB-lite"/>
    </source>
</evidence>
<feature type="region of interest" description="Disordered" evidence="2">
    <location>
        <begin position="583"/>
        <end position="639"/>
    </location>
</feature>
<feature type="compositionally biased region" description="Basic and acidic residues" evidence="2">
    <location>
        <begin position="1440"/>
        <end position="1454"/>
    </location>
</feature>
<feature type="region of interest" description="Disordered" evidence="2">
    <location>
        <begin position="73"/>
        <end position="119"/>
    </location>
</feature>
<feature type="compositionally biased region" description="Basic and acidic residues" evidence="2">
    <location>
        <begin position="1417"/>
        <end position="1432"/>
    </location>
</feature>
<reference evidence="3 4" key="1">
    <citation type="journal article" date="2010" name="Nature">
        <title>The Ectocarpus genome and the independent evolution of multicellularity in brown algae.</title>
        <authorList>
            <person name="Cock J.M."/>
            <person name="Sterck L."/>
            <person name="Rouze P."/>
            <person name="Scornet D."/>
            <person name="Allen A.E."/>
            <person name="Amoutzias G."/>
            <person name="Anthouard V."/>
            <person name="Artiguenave F."/>
            <person name="Aury J.M."/>
            <person name="Badger J.H."/>
            <person name="Beszteri B."/>
            <person name="Billiau K."/>
            <person name="Bonnet E."/>
            <person name="Bothwell J.H."/>
            <person name="Bowler C."/>
            <person name="Boyen C."/>
            <person name="Brownlee C."/>
            <person name="Carrano C.J."/>
            <person name="Charrier B."/>
            <person name="Cho G.Y."/>
            <person name="Coelho S.M."/>
            <person name="Collen J."/>
            <person name="Corre E."/>
            <person name="Da Silva C."/>
            <person name="Delage L."/>
            <person name="Delaroque N."/>
            <person name="Dittami S.M."/>
            <person name="Doulbeau S."/>
            <person name="Elias M."/>
            <person name="Farnham G."/>
            <person name="Gachon C.M."/>
            <person name="Gschloessl B."/>
            <person name="Heesch S."/>
            <person name="Jabbari K."/>
            <person name="Jubin C."/>
            <person name="Kawai H."/>
            <person name="Kimura K."/>
            <person name="Kloareg B."/>
            <person name="Kupper F.C."/>
            <person name="Lang D."/>
            <person name="Le Bail A."/>
            <person name="Leblanc C."/>
            <person name="Lerouge P."/>
            <person name="Lohr M."/>
            <person name="Lopez P.J."/>
            <person name="Martens C."/>
            <person name="Maumus F."/>
            <person name="Michel G."/>
            <person name="Miranda-Saavedra D."/>
            <person name="Morales J."/>
            <person name="Moreau H."/>
            <person name="Motomura T."/>
            <person name="Nagasato C."/>
            <person name="Napoli C.A."/>
            <person name="Nelson D.R."/>
            <person name="Nyvall-Collen P."/>
            <person name="Peters A.F."/>
            <person name="Pommier C."/>
            <person name="Potin P."/>
            <person name="Poulain J."/>
            <person name="Quesneville H."/>
            <person name="Read B."/>
            <person name="Rensing S.A."/>
            <person name="Ritter A."/>
            <person name="Rousvoal S."/>
            <person name="Samanta M."/>
            <person name="Samson G."/>
            <person name="Schroeder D.C."/>
            <person name="Segurens B."/>
            <person name="Strittmatter M."/>
            <person name="Tonon T."/>
            <person name="Tregear J.W."/>
            <person name="Valentin K."/>
            <person name="von Dassow P."/>
            <person name="Yamagishi T."/>
            <person name="Van de Peer Y."/>
            <person name="Wincker P."/>
        </authorList>
    </citation>
    <scope>NUCLEOTIDE SEQUENCE [LARGE SCALE GENOMIC DNA]</scope>
    <source>
        <strain evidence="4">Ec32 / CCAP1310/4</strain>
    </source>
</reference>
<feature type="region of interest" description="Disordered" evidence="2">
    <location>
        <begin position="1385"/>
        <end position="1459"/>
    </location>
</feature>
<keyword evidence="4" id="KW-1185">Reference proteome</keyword>
<feature type="region of interest" description="Disordered" evidence="2">
    <location>
        <begin position="216"/>
        <end position="241"/>
    </location>
</feature>
<feature type="region of interest" description="Disordered" evidence="2">
    <location>
        <begin position="1666"/>
        <end position="1690"/>
    </location>
</feature>
<dbReference type="OrthoDB" id="10357165at2759"/>
<feature type="compositionally biased region" description="Basic and acidic residues" evidence="2">
    <location>
        <begin position="1555"/>
        <end position="1568"/>
    </location>
</feature>
<feature type="compositionally biased region" description="Low complexity" evidence="2">
    <location>
        <begin position="1189"/>
        <end position="1201"/>
    </location>
</feature>
<dbReference type="EMBL" id="FN649737">
    <property type="protein sequence ID" value="CBN77063.1"/>
    <property type="molecule type" value="Genomic_DNA"/>
</dbReference>
<feature type="compositionally biased region" description="Basic and acidic residues" evidence="2">
    <location>
        <begin position="88"/>
        <end position="98"/>
    </location>
</feature>
<gene>
    <name evidence="3" type="ORF">Esi_0026_0134</name>
</gene>
<feature type="compositionally biased region" description="Basic and acidic residues" evidence="2">
    <location>
        <begin position="1388"/>
        <end position="1398"/>
    </location>
</feature>
<protein>
    <submittedName>
        <fullName evidence="3">Uncharacterized protein</fullName>
    </submittedName>
</protein>
<feature type="region of interest" description="Disordered" evidence="2">
    <location>
        <begin position="1176"/>
        <end position="1226"/>
    </location>
</feature>
<feature type="compositionally biased region" description="Pro residues" evidence="2">
    <location>
        <begin position="139"/>
        <end position="151"/>
    </location>
</feature>
<evidence type="ECO:0000256" key="1">
    <source>
        <dbReference type="SAM" id="Coils"/>
    </source>
</evidence>
<keyword evidence="1" id="KW-0175">Coiled coil</keyword>
<feature type="compositionally biased region" description="Low complexity" evidence="2">
    <location>
        <begin position="808"/>
        <end position="819"/>
    </location>
</feature>
<feature type="coiled-coil region" evidence="1">
    <location>
        <begin position="1882"/>
        <end position="1944"/>
    </location>
</feature>
<feature type="region of interest" description="Disordered" evidence="2">
    <location>
        <begin position="131"/>
        <end position="154"/>
    </location>
</feature>
<feature type="compositionally biased region" description="Basic and acidic residues" evidence="2">
    <location>
        <begin position="1594"/>
        <end position="1615"/>
    </location>
</feature>
<name>D8LJN6_ECTSI</name>
<feature type="compositionally biased region" description="Polar residues" evidence="2">
    <location>
        <begin position="1176"/>
        <end position="1188"/>
    </location>
</feature>
<feature type="compositionally biased region" description="Polar residues" evidence="2">
    <location>
        <begin position="460"/>
        <end position="473"/>
    </location>
</feature>
<feature type="region of interest" description="Disordered" evidence="2">
    <location>
        <begin position="1515"/>
        <end position="1616"/>
    </location>
</feature>
<feature type="region of interest" description="Disordered" evidence="2">
    <location>
        <begin position="794"/>
        <end position="819"/>
    </location>
</feature>
<evidence type="ECO:0000313" key="4">
    <source>
        <dbReference type="Proteomes" id="UP000002630"/>
    </source>
</evidence>
<feature type="compositionally biased region" description="Low complexity" evidence="2">
    <location>
        <begin position="107"/>
        <end position="119"/>
    </location>
</feature>
<feature type="compositionally biased region" description="Basic and acidic residues" evidence="2">
    <location>
        <begin position="1666"/>
        <end position="1680"/>
    </location>
</feature>
<organism evidence="3 4">
    <name type="scientific">Ectocarpus siliculosus</name>
    <name type="common">Brown alga</name>
    <name type="synonym">Conferva siliculosa</name>
    <dbReference type="NCBI Taxonomy" id="2880"/>
    <lineage>
        <taxon>Eukaryota</taxon>
        <taxon>Sar</taxon>
        <taxon>Stramenopiles</taxon>
        <taxon>Ochrophyta</taxon>
        <taxon>PX clade</taxon>
        <taxon>Phaeophyceae</taxon>
        <taxon>Ectocarpales</taxon>
        <taxon>Ectocarpaceae</taxon>
        <taxon>Ectocarpus</taxon>
    </lineage>
</organism>